<proteinExistence type="predicted"/>
<evidence type="ECO:0000256" key="2">
    <source>
        <dbReference type="SAM" id="Phobius"/>
    </source>
</evidence>
<comment type="caution">
    <text evidence="3">The sequence shown here is derived from an EMBL/GenBank/DDBJ whole genome shotgun (WGS) entry which is preliminary data.</text>
</comment>
<evidence type="ECO:0000313" key="3">
    <source>
        <dbReference type="EMBL" id="GGL14667.1"/>
    </source>
</evidence>
<feature type="compositionally biased region" description="Low complexity" evidence="1">
    <location>
        <begin position="71"/>
        <end position="96"/>
    </location>
</feature>
<reference evidence="3" key="1">
    <citation type="journal article" date="2014" name="Int. J. Syst. Evol. Microbiol.">
        <title>Complete genome sequence of Corynebacterium casei LMG S-19264T (=DSM 44701T), isolated from a smear-ripened cheese.</title>
        <authorList>
            <consortium name="US DOE Joint Genome Institute (JGI-PGF)"/>
            <person name="Walter F."/>
            <person name="Albersmeier A."/>
            <person name="Kalinowski J."/>
            <person name="Ruckert C."/>
        </authorList>
    </citation>
    <scope>NUCLEOTIDE SEQUENCE</scope>
    <source>
        <strain evidence="3">CGMCC 4.7299</strain>
    </source>
</reference>
<dbReference type="RefSeq" id="WP_189082396.1">
    <property type="nucleotide sequence ID" value="NZ_BMMX01000045.1"/>
</dbReference>
<accession>A0A8J3FRV0</accession>
<evidence type="ECO:0000313" key="4">
    <source>
        <dbReference type="Proteomes" id="UP000656042"/>
    </source>
</evidence>
<organism evidence="3 4">
    <name type="scientific">Mangrovihabitans endophyticus</name>
    <dbReference type="NCBI Taxonomy" id="1751298"/>
    <lineage>
        <taxon>Bacteria</taxon>
        <taxon>Bacillati</taxon>
        <taxon>Actinomycetota</taxon>
        <taxon>Actinomycetes</taxon>
        <taxon>Micromonosporales</taxon>
        <taxon>Micromonosporaceae</taxon>
        <taxon>Mangrovihabitans</taxon>
    </lineage>
</organism>
<dbReference type="EMBL" id="BMMX01000045">
    <property type="protein sequence ID" value="GGL14667.1"/>
    <property type="molecule type" value="Genomic_DNA"/>
</dbReference>
<reference evidence="3" key="2">
    <citation type="submission" date="2020-09" db="EMBL/GenBank/DDBJ databases">
        <authorList>
            <person name="Sun Q."/>
            <person name="Zhou Y."/>
        </authorList>
    </citation>
    <scope>NUCLEOTIDE SEQUENCE</scope>
    <source>
        <strain evidence="3">CGMCC 4.7299</strain>
    </source>
</reference>
<dbReference type="Proteomes" id="UP000656042">
    <property type="component" value="Unassembled WGS sequence"/>
</dbReference>
<dbReference type="AlphaFoldDB" id="A0A8J3FRV0"/>
<evidence type="ECO:0000256" key="1">
    <source>
        <dbReference type="SAM" id="MobiDB-lite"/>
    </source>
</evidence>
<feature type="compositionally biased region" description="Low complexity" evidence="1">
    <location>
        <begin position="51"/>
        <end position="62"/>
    </location>
</feature>
<keyword evidence="2" id="KW-0472">Membrane</keyword>
<gene>
    <name evidence="3" type="ORF">GCM10012284_56750</name>
</gene>
<keyword evidence="2" id="KW-1133">Transmembrane helix</keyword>
<keyword evidence="2" id="KW-0812">Transmembrane</keyword>
<sequence length="211" mass="20763">MRRRLAAAVPLTVRPARRAPVPLLPVPLLSGALLMAGVLVAGAAGCSGASSDAGAAPSPAAGVSGGPAPTPGATVSAGADGSTGADSSGGDAAAGGDAALSADTEAICDQAARTGQNFASVFAQDLQLLIESSSAQDEDQVAKAREKTARDVDSYAYALTDMSKLADDPTVKKALARMGKQVTALKGDVRELDDSKLAALSATLDKACGKG</sequence>
<protein>
    <submittedName>
        <fullName evidence="3">Uncharacterized protein</fullName>
    </submittedName>
</protein>
<feature type="transmembrane region" description="Helical" evidence="2">
    <location>
        <begin position="28"/>
        <end position="49"/>
    </location>
</feature>
<feature type="region of interest" description="Disordered" evidence="1">
    <location>
        <begin position="51"/>
        <end position="96"/>
    </location>
</feature>
<keyword evidence="4" id="KW-1185">Reference proteome</keyword>
<name>A0A8J3FRV0_9ACTN</name>